<dbReference type="InterPro" id="IPR007860">
    <property type="entry name" value="DNA_mmatch_repair_MutS_con_dom"/>
</dbReference>
<dbReference type="GO" id="GO:0030983">
    <property type="term" value="F:mismatched DNA binding"/>
    <property type="evidence" value="ECO:0000318"/>
    <property type="project" value="GO_Central"/>
</dbReference>
<keyword evidence="4 6" id="KW-0067">ATP-binding</keyword>
<sequence>MSQQQSLFSFYSRGGAAAKPKANSHRSDFSVVKHEQREVAGCREGYHLEQGRKKLDSASQGQSLSTQNVLQSIEERFVRREKAVKPIGIVTTESRETSLDPTGNKRIRETEEKLVCPVPSIAQNQNLQKRRKLLEALGADDGVETTGAWAEARAKFEWMTPSKIRDAEKRRPCHPAYDERTLHIPHDVFHKFSASQKQYWTTKCKYMDTLLFFKVGKFYELYELDAEVGHKELDWKLTVSGVGKCRQVGCPESGIDDAIQKLVSRGYKVGRMEQIETAEQARAKRGDKAMVQRELVQIITPSTVMDGNIKPEAVHLLALKEEVREATNPIPGKADKLVIAIGFAFVDAAAGRFYVGSLSDDTSLINLKTLLTQVAPQEVLYESGGISKESLRALRRLSAPGLLPVTLTPLQPSLEFMEAGDAIRMLRSNRYFTDSSDNNWHTEGDDSWPTALKLSADIPLATSALGALVSHLTRMKCDGELLPNGFLCPYEVFKGSLRLDGQTVSNLELLENRDDGGKAGTLFNYLDSCVTGFGKRLLRRWICHPLRNIGDIHYRLDAVDELNSWPEMTCSLRAGLRKLPDLERLIARIRNLSFSPLAGIPTAAKKVHQRKLKAFCSTVLGVRAAGELLLLINNLRSDGNIELKSKFLQAAAALPYPKPVEACLKELELGIDASCKTCRLSKSQEGNYVDDDEQEDEWEARRLSQLIDMFNEHTSFWVKLVDTLGQLDVLISFASTISAANGPTCRPQLVPSPCLPKGGSVLHIEGLWHPYASGGQDGAFVPNDIELGPVNASRIAPHAMLLTGPNMGGKSTLLRATCLAVIMAQLGCYVPGEACKLSPVDTIFTRLGASDRIMAGESTFMVECNEAASVLHHATSDSLVILDELGRGTSTFDGYAIAYAVFHRLVNSLDCRLIFATHYHSLTEEFATNRDVSLRHMACSFQSRSSGKGGQNSSEKSDCDLDKELVFLYKLTEGASPKSFGLQVALRAGIPGSVVKAAHTAANAMQESLPETFVSGENSSGCRSNQRQLLQTILQSVNHKIGVEACREKNISYDLLRSAWQSLQCKAGSVESSVHSGAATAIRNTQTANR</sequence>
<evidence type="ECO:0000313" key="9">
    <source>
        <dbReference type="Proteomes" id="UP000244005"/>
    </source>
</evidence>
<dbReference type="EMBL" id="KZ772723">
    <property type="protein sequence ID" value="PTQ38391.1"/>
    <property type="molecule type" value="Genomic_DNA"/>
</dbReference>
<dbReference type="Proteomes" id="UP000244005">
    <property type="component" value="Unassembled WGS sequence"/>
</dbReference>
<dbReference type="Gene3D" id="1.10.1420.10">
    <property type="match status" value="1"/>
</dbReference>
<dbReference type="SMART" id="SM00534">
    <property type="entry name" value="MUTSac"/>
    <property type="match status" value="1"/>
</dbReference>
<dbReference type="AlphaFoldDB" id="A0A2R6WX08"/>
<dbReference type="PANTHER" id="PTHR11361">
    <property type="entry name" value="DNA MISMATCH REPAIR PROTEIN MUTS FAMILY MEMBER"/>
    <property type="match status" value="1"/>
</dbReference>
<dbReference type="InterPro" id="IPR036187">
    <property type="entry name" value="DNA_mismatch_repair_MutS_sf"/>
</dbReference>
<dbReference type="Pfam" id="PF01624">
    <property type="entry name" value="MutS_I"/>
    <property type="match status" value="1"/>
</dbReference>
<dbReference type="OrthoDB" id="10252754at2759"/>
<dbReference type="InterPro" id="IPR027417">
    <property type="entry name" value="P-loop_NTPase"/>
</dbReference>
<reference evidence="9" key="1">
    <citation type="journal article" date="2017" name="Cell">
        <title>Insights into land plant evolution garnered from the Marchantia polymorpha genome.</title>
        <authorList>
            <person name="Bowman J.L."/>
            <person name="Kohchi T."/>
            <person name="Yamato K.T."/>
            <person name="Jenkins J."/>
            <person name="Shu S."/>
            <person name="Ishizaki K."/>
            <person name="Yamaoka S."/>
            <person name="Nishihama R."/>
            <person name="Nakamura Y."/>
            <person name="Berger F."/>
            <person name="Adam C."/>
            <person name="Aki S.S."/>
            <person name="Althoff F."/>
            <person name="Araki T."/>
            <person name="Arteaga-Vazquez M.A."/>
            <person name="Balasubrmanian S."/>
            <person name="Barry K."/>
            <person name="Bauer D."/>
            <person name="Boehm C.R."/>
            <person name="Briginshaw L."/>
            <person name="Caballero-Perez J."/>
            <person name="Catarino B."/>
            <person name="Chen F."/>
            <person name="Chiyoda S."/>
            <person name="Chovatia M."/>
            <person name="Davies K.M."/>
            <person name="Delmans M."/>
            <person name="Demura T."/>
            <person name="Dierschke T."/>
            <person name="Dolan L."/>
            <person name="Dorantes-Acosta A.E."/>
            <person name="Eklund D.M."/>
            <person name="Florent S.N."/>
            <person name="Flores-Sandoval E."/>
            <person name="Fujiyama A."/>
            <person name="Fukuzawa H."/>
            <person name="Galik B."/>
            <person name="Grimanelli D."/>
            <person name="Grimwood J."/>
            <person name="Grossniklaus U."/>
            <person name="Hamada T."/>
            <person name="Haseloff J."/>
            <person name="Hetherington A.J."/>
            <person name="Higo A."/>
            <person name="Hirakawa Y."/>
            <person name="Hundley H.N."/>
            <person name="Ikeda Y."/>
            <person name="Inoue K."/>
            <person name="Inoue S.I."/>
            <person name="Ishida S."/>
            <person name="Jia Q."/>
            <person name="Kakita M."/>
            <person name="Kanazawa T."/>
            <person name="Kawai Y."/>
            <person name="Kawashima T."/>
            <person name="Kennedy M."/>
            <person name="Kinose K."/>
            <person name="Kinoshita T."/>
            <person name="Kohara Y."/>
            <person name="Koide E."/>
            <person name="Komatsu K."/>
            <person name="Kopischke S."/>
            <person name="Kubo M."/>
            <person name="Kyozuka J."/>
            <person name="Lagercrantz U."/>
            <person name="Lin S.S."/>
            <person name="Lindquist E."/>
            <person name="Lipzen A.M."/>
            <person name="Lu C.W."/>
            <person name="De Luna E."/>
            <person name="Martienssen R.A."/>
            <person name="Minamino N."/>
            <person name="Mizutani M."/>
            <person name="Mizutani M."/>
            <person name="Mochizuki N."/>
            <person name="Monte I."/>
            <person name="Mosher R."/>
            <person name="Nagasaki H."/>
            <person name="Nakagami H."/>
            <person name="Naramoto S."/>
            <person name="Nishitani K."/>
            <person name="Ohtani M."/>
            <person name="Okamoto T."/>
            <person name="Okumura M."/>
            <person name="Phillips J."/>
            <person name="Pollak B."/>
            <person name="Reinders A."/>
            <person name="Rovekamp M."/>
            <person name="Sano R."/>
            <person name="Sawa S."/>
            <person name="Schmid M.W."/>
            <person name="Shirakawa M."/>
            <person name="Solano R."/>
            <person name="Spunde A."/>
            <person name="Suetsugu N."/>
            <person name="Sugano S."/>
            <person name="Sugiyama A."/>
            <person name="Sun R."/>
            <person name="Suzuki Y."/>
            <person name="Takenaka M."/>
            <person name="Takezawa D."/>
            <person name="Tomogane H."/>
            <person name="Tsuzuki M."/>
            <person name="Ueda T."/>
            <person name="Umeda M."/>
            <person name="Ward J.M."/>
            <person name="Watanabe Y."/>
            <person name="Yazaki K."/>
            <person name="Yokoyama R."/>
            <person name="Yoshitake Y."/>
            <person name="Yotsui I."/>
            <person name="Zachgo S."/>
            <person name="Schmutz J."/>
        </authorList>
    </citation>
    <scope>NUCLEOTIDE SEQUENCE [LARGE SCALE GENOMIC DNA]</scope>
    <source>
        <strain evidence="9">Tak-1</strain>
    </source>
</reference>
<evidence type="ECO:0000259" key="7">
    <source>
        <dbReference type="PROSITE" id="PS00486"/>
    </source>
</evidence>
<dbReference type="InterPro" id="IPR045076">
    <property type="entry name" value="MutS"/>
</dbReference>
<keyword evidence="2 6" id="KW-0547">Nucleotide-binding</keyword>
<evidence type="ECO:0000256" key="6">
    <source>
        <dbReference type="PIRNR" id="PIRNR037677"/>
    </source>
</evidence>
<evidence type="ECO:0000256" key="5">
    <source>
        <dbReference type="ARBA" id="ARBA00023125"/>
    </source>
</evidence>
<dbReference type="SUPFAM" id="SSF52540">
    <property type="entry name" value="P-loop containing nucleoside triphosphate hydrolases"/>
    <property type="match status" value="1"/>
</dbReference>
<dbReference type="InterPro" id="IPR007696">
    <property type="entry name" value="DNA_mismatch_repair_MutS_core"/>
</dbReference>
<dbReference type="InterPro" id="IPR000432">
    <property type="entry name" value="DNA_mismatch_repair_MutS_C"/>
</dbReference>
<evidence type="ECO:0000256" key="1">
    <source>
        <dbReference type="ARBA" id="ARBA00006271"/>
    </source>
</evidence>
<accession>A0A2R6WX08</accession>
<evidence type="ECO:0000256" key="3">
    <source>
        <dbReference type="ARBA" id="ARBA00022763"/>
    </source>
</evidence>
<keyword evidence="3 6" id="KW-0227">DNA damage</keyword>
<keyword evidence="9" id="KW-1185">Reference proteome</keyword>
<dbReference type="CDD" id="cd03286">
    <property type="entry name" value="ABC_MSH6_euk"/>
    <property type="match status" value="1"/>
</dbReference>
<dbReference type="PROSITE" id="PS00486">
    <property type="entry name" value="DNA_MISMATCH_REPAIR_2"/>
    <property type="match status" value="1"/>
</dbReference>
<dbReference type="Pfam" id="PF05188">
    <property type="entry name" value="MutS_II"/>
    <property type="match status" value="1"/>
</dbReference>
<dbReference type="SUPFAM" id="SSF55271">
    <property type="entry name" value="DNA repair protein MutS, domain I"/>
    <property type="match status" value="1"/>
</dbReference>
<keyword evidence="6" id="KW-0234">DNA repair</keyword>
<dbReference type="GO" id="GO:0006298">
    <property type="term" value="P:mismatch repair"/>
    <property type="evidence" value="ECO:0000318"/>
    <property type="project" value="GO_Central"/>
</dbReference>
<comment type="function">
    <text evidence="6">Component of the post-replicative DNA mismatch repair system (MMR).</text>
</comment>
<dbReference type="SUPFAM" id="SSF48334">
    <property type="entry name" value="DNA repair protein MutS, domain III"/>
    <property type="match status" value="1"/>
</dbReference>
<dbReference type="Gene3D" id="3.40.50.300">
    <property type="entry name" value="P-loop containing nucleotide triphosphate hydrolases"/>
    <property type="match status" value="1"/>
</dbReference>
<dbReference type="PIRSF" id="PIRSF037677">
    <property type="entry name" value="DNA_mis_repair_Msh6"/>
    <property type="match status" value="1"/>
</dbReference>
<evidence type="ECO:0000256" key="2">
    <source>
        <dbReference type="ARBA" id="ARBA00022741"/>
    </source>
</evidence>
<gene>
    <name evidence="8" type="ORF">MARPO_0051s0023</name>
</gene>
<dbReference type="InterPro" id="IPR016151">
    <property type="entry name" value="DNA_mismatch_repair_MutS_N"/>
</dbReference>
<dbReference type="InterPro" id="IPR007695">
    <property type="entry name" value="DNA_mismatch_repair_MutS-lik_N"/>
</dbReference>
<dbReference type="Gene3D" id="3.30.420.110">
    <property type="entry name" value="MutS, connector domain"/>
    <property type="match status" value="1"/>
</dbReference>
<feature type="domain" description="DNA mismatch repair proteins mutS family" evidence="7">
    <location>
        <begin position="878"/>
        <end position="894"/>
    </location>
</feature>
<dbReference type="InterPro" id="IPR017261">
    <property type="entry name" value="DNA_mismatch_repair_MutS/MSH"/>
</dbReference>
<keyword evidence="5 6" id="KW-0238">DNA-binding</keyword>
<dbReference type="FunFam" id="3.40.50.300:FF:001335">
    <property type="entry name" value="DNA mismatch repair protein"/>
    <property type="match status" value="1"/>
</dbReference>
<name>A0A2R6WX08_MARPO</name>
<dbReference type="GO" id="GO:0140664">
    <property type="term" value="F:ATP-dependent DNA damage sensor activity"/>
    <property type="evidence" value="ECO:0007669"/>
    <property type="project" value="InterPro"/>
</dbReference>
<dbReference type="SUPFAM" id="SSF53150">
    <property type="entry name" value="DNA repair protein MutS, domain II"/>
    <property type="match status" value="1"/>
</dbReference>
<dbReference type="Pfam" id="PF00488">
    <property type="entry name" value="MutS_V"/>
    <property type="match status" value="1"/>
</dbReference>
<organism evidence="8 9">
    <name type="scientific">Marchantia polymorpha</name>
    <name type="common">Common liverwort</name>
    <name type="synonym">Marchantia aquatica</name>
    <dbReference type="NCBI Taxonomy" id="3197"/>
    <lineage>
        <taxon>Eukaryota</taxon>
        <taxon>Viridiplantae</taxon>
        <taxon>Streptophyta</taxon>
        <taxon>Embryophyta</taxon>
        <taxon>Marchantiophyta</taxon>
        <taxon>Marchantiopsida</taxon>
        <taxon>Marchantiidae</taxon>
        <taxon>Marchantiales</taxon>
        <taxon>Marchantiaceae</taxon>
        <taxon>Marchantia</taxon>
    </lineage>
</organism>
<evidence type="ECO:0000256" key="4">
    <source>
        <dbReference type="ARBA" id="ARBA00022840"/>
    </source>
</evidence>
<dbReference type="GO" id="GO:0032301">
    <property type="term" value="C:MutSalpha complex"/>
    <property type="evidence" value="ECO:0000318"/>
    <property type="project" value="GO_Central"/>
</dbReference>
<proteinExistence type="inferred from homology"/>
<protein>
    <recommendedName>
        <fullName evidence="6">DNA mismatch repair protein</fullName>
    </recommendedName>
</protein>
<dbReference type="Pfam" id="PF05192">
    <property type="entry name" value="MutS_III"/>
    <property type="match status" value="1"/>
</dbReference>
<dbReference type="GO" id="GO:0005524">
    <property type="term" value="F:ATP binding"/>
    <property type="evidence" value="ECO:0007669"/>
    <property type="project" value="UniProtKB-UniRule"/>
</dbReference>
<dbReference type="Gene3D" id="3.40.1170.10">
    <property type="entry name" value="DNA repair protein MutS, domain I"/>
    <property type="match status" value="1"/>
</dbReference>
<dbReference type="GO" id="GO:0005634">
    <property type="term" value="C:nucleus"/>
    <property type="evidence" value="ECO:0000318"/>
    <property type="project" value="GO_Central"/>
</dbReference>
<dbReference type="SMART" id="SM00533">
    <property type="entry name" value="MUTSd"/>
    <property type="match status" value="1"/>
</dbReference>
<dbReference type="InterPro" id="IPR036678">
    <property type="entry name" value="MutS_con_dom_sf"/>
</dbReference>
<dbReference type="Gramene" id="Mp7g16850.1">
    <property type="protein sequence ID" value="Mp7g16850.1.cds"/>
    <property type="gene ID" value="Mp7g16850"/>
</dbReference>
<dbReference type="PANTHER" id="PTHR11361:SF148">
    <property type="entry name" value="DNA MISMATCH REPAIR PROTEIN MSH6"/>
    <property type="match status" value="1"/>
</dbReference>
<comment type="similarity">
    <text evidence="1 6">Belongs to the DNA mismatch repair MutS family.</text>
</comment>
<evidence type="ECO:0000313" key="8">
    <source>
        <dbReference type="EMBL" id="PTQ38391.1"/>
    </source>
</evidence>